<feature type="domain" description="Fumarate lyase N-terminal" evidence="2">
    <location>
        <begin position="42"/>
        <end position="312"/>
    </location>
</feature>
<dbReference type="InterPro" id="IPR000362">
    <property type="entry name" value="Fumarate_lyase_fam"/>
</dbReference>
<dbReference type="Gene3D" id="1.20.200.10">
    <property type="entry name" value="Fumarase/aspartase (Central domain)"/>
    <property type="match status" value="1"/>
</dbReference>
<gene>
    <name evidence="3" type="ORF">A2589_03475</name>
</gene>
<dbReference type="InterPro" id="IPR020557">
    <property type="entry name" value="Fumarate_lyase_CS"/>
</dbReference>
<dbReference type="InterPro" id="IPR024083">
    <property type="entry name" value="Fumarase/histidase_N"/>
</dbReference>
<dbReference type="SUPFAM" id="SSF48557">
    <property type="entry name" value="L-aspartase-like"/>
    <property type="match status" value="1"/>
</dbReference>
<dbReference type="PANTHER" id="PTHR43172">
    <property type="entry name" value="ADENYLOSUCCINATE LYASE"/>
    <property type="match status" value="1"/>
</dbReference>
<dbReference type="PRINTS" id="PR00149">
    <property type="entry name" value="FUMRATELYASE"/>
</dbReference>
<protein>
    <recommendedName>
        <fullName evidence="2">Fumarate lyase N-terminal domain-containing protein</fullName>
    </recommendedName>
</protein>
<dbReference type="InterPro" id="IPR022761">
    <property type="entry name" value="Fumarate_lyase_N"/>
</dbReference>
<dbReference type="EMBL" id="MHTK01000008">
    <property type="protein sequence ID" value="OHA59244.1"/>
    <property type="molecule type" value="Genomic_DNA"/>
</dbReference>
<dbReference type="STRING" id="1802439.A2589_03475"/>
<evidence type="ECO:0000259" key="2">
    <source>
        <dbReference type="Pfam" id="PF00206"/>
    </source>
</evidence>
<organism evidence="3 4">
    <name type="scientific">Candidatus Vogelbacteria bacterium RIFOXYD1_FULL_46_19</name>
    <dbReference type="NCBI Taxonomy" id="1802439"/>
    <lineage>
        <taxon>Bacteria</taxon>
        <taxon>Candidatus Vogeliibacteriota</taxon>
    </lineage>
</organism>
<name>A0A1G2QF69_9BACT</name>
<dbReference type="GO" id="GO:0004018">
    <property type="term" value="F:N6-(1,2-dicarboxyethyl)AMP AMP-lyase (fumarate-forming) activity"/>
    <property type="evidence" value="ECO:0007669"/>
    <property type="project" value="TreeGrafter"/>
</dbReference>
<evidence type="ECO:0000313" key="3">
    <source>
        <dbReference type="EMBL" id="OHA59244.1"/>
    </source>
</evidence>
<sequence>MGVSTKEGNLDMNLSLPGNPRYQPKDLQDCFGYDHLFGAVAEVEIATMKTLAEIGVIPASDIALLTQDVAQELLYIPTTDVDEMERRVTKHDIRAWVRIAQSKVDPKLRRWIHVPLTSYDALDTARALQFVRGHEVVRRLTDKVIGHFVEQVHLLAAHLQIGRTHGQHALPITVGFWFATILSRILANIQSANGAAAKLVGKISGAVGVYNAQVGLGIAARCGGKTFEERVLAKLGLEPAPISTQILPPEPLADYLFACVKLSATFGQFGRDGRHLMRTEIGELGEPFEQGQVGSSTMAHKRNPINCENLEGTWLKNQAEFGKVLATMVSEHQRDLVGSSVARDFPTIVVNLVNQLNTLLREVGGKPFISRLSIDEVSLGRNFKAQGDAILAEPIYIALQMAGYEGDAHELVNHTAMPYSKKNGVSLLEATKRALEYQHSLAFMGQVWEAIPAETLQMLEKPELYTGAAKMKALEIATAAEAYLKG</sequence>
<evidence type="ECO:0000313" key="4">
    <source>
        <dbReference type="Proteomes" id="UP000177838"/>
    </source>
</evidence>
<dbReference type="Proteomes" id="UP000177838">
    <property type="component" value="Unassembled WGS sequence"/>
</dbReference>
<dbReference type="PROSITE" id="PS00163">
    <property type="entry name" value="FUMARATE_LYASES"/>
    <property type="match status" value="1"/>
</dbReference>
<dbReference type="InterPro" id="IPR008948">
    <property type="entry name" value="L-Aspartase-like"/>
</dbReference>
<dbReference type="AlphaFoldDB" id="A0A1G2QF69"/>
<dbReference type="GO" id="GO:0044208">
    <property type="term" value="P:'de novo' AMP biosynthetic process"/>
    <property type="evidence" value="ECO:0007669"/>
    <property type="project" value="TreeGrafter"/>
</dbReference>
<dbReference type="CDD" id="cd01595">
    <property type="entry name" value="Adenylsuccinate_lyase_like"/>
    <property type="match status" value="1"/>
</dbReference>
<accession>A0A1G2QF69</accession>
<dbReference type="GO" id="GO:0005829">
    <property type="term" value="C:cytosol"/>
    <property type="evidence" value="ECO:0007669"/>
    <property type="project" value="TreeGrafter"/>
</dbReference>
<evidence type="ECO:0000256" key="1">
    <source>
        <dbReference type="ARBA" id="ARBA00023239"/>
    </source>
</evidence>
<keyword evidence="1" id="KW-0456">Lyase</keyword>
<dbReference type="PANTHER" id="PTHR43172:SF1">
    <property type="entry name" value="ADENYLOSUCCINATE LYASE"/>
    <property type="match status" value="1"/>
</dbReference>
<dbReference type="Pfam" id="PF00206">
    <property type="entry name" value="Lyase_1"/>
    <property type="match status" value="1"/>
</dbReference>
<dbReference type="GO" id="GO:0070626">
    <property type="term" value="F:(S)-2-(5-amino-1-(5-phospho-D-ribosyl)imidazole-4-carboxamido) succinate lyase (fumarate-forming) activity"/>
    <property type="evidence" value="ECO:0007669"/>
    <property type="project" value="TreeGrafter"/>
</dbReference>
<dbReference type="Gene3D" id="1.10.275.10">
    <property type="entry name" value="Fumarase/aspartase (N-terminal domain)"/>
    <property type="match status" value="1"/>
</dbReference>
<proteinExistence type="predicted"/>
<comment type="caution">
    <text evidence="3">The sequence shown here is derived from an EMBL/GenBank/DDBJ whole genome shotgun (WGS) entry which is preliminary data.</text>
</comment>
<reference evidence="3 4" key="1">
    <citation type="journal article" date="2016" name="Nat. Commun.">
        <title>Thousands of microbial genomes shed light on interconnected biogeochemical processes in an aquifer system.</title>
        <authorList>
            <person name="Anantharaman K."/>
            <person name="Brown C.T."/>
            <person name="Hug L.A."/>
            <person name="Sharon I."/>
            <person name="Castelle C.J."/>
            <person name="Probst A.J."/>
            <person name="Thomas B.C."/>
            <person name="Singh A."/>
            <person name="Wilkins M.J."/>
            <person name="Karaoz U."/>
            <person name="Brodie E.L."/>
            <person name="Williams K.H."/>
            <person name="Hubbard S.S."/>
            <person name="Banfield J.F."/>
        </authorList>
    </citation>
    <scope>NUCLEOTIDE SEQUENCE [LARGE SCALE GENOMIC DNA]</scope>
</reference>